<organism evidence="1 2">
    <name type="scientific">Paenibacillus aurantiacus</name>
    <dbReference type="NCBI Taxonomy" id="1936118"/>
    <lineage>
        <taxon>Bacteria</taxon>
        <taxon>Bacillati</taxon>
        <taxon>Bacillota</taxon>
        <taxon>Bacilli</taxon>
        <taxon>Bacillales</taxon>
        <taxon>Paenibacillaceae</taxon>
        <taxon>Paenibacillus</taxon>
    </lineage>
</organism>
<gene>
    <name evidence="1" type="ORF">ACFFSY_09880</name>
</gene>
<name>A0ABV5KMS3_9BACL</name>
<dbReference type="EMBL" id="JBHMDO010000017">
    <property type="protein sequence ID" value="MFB9326220.1"/>
    <property type="molecule type" value="Genomic_DNA"/>
</dbReference>
<dbReference type="Gene3D" id="3.20.20.80">
    <property type="entry name" value="Glycosidases"/>
    <property type="match status" value="1"/>
</dbReference>
<comment type="caution">
    <text evidence="1">The sequence shown here is derived from an EMBL/GenBank/DDBJ whole genome shotgun (WGS) entry which is preliminary data.</text>
</comment>
<evidence type="ECO:0000313" key="2">
    <source>
        <dbReference type="Proteomes" id="UP001589747"/>
    </source>
</evidence>
<evidence type="ECO:0000313" key="1">
    <source>
        <dbReference type="EMBL" id="MFB9326220.1"/>
    </source>
</evidence>
<protein>
    <submittedName>
        <fullName evidence="1">Uncharacterized protein</fullName>
    </submittedName>
</protein>
<sequence>MSREAPLPGAEIDVRSELHRQLVDSRAGAAYPAMKELIAENLPEAKLAITKYNFGNGDGISAGIAQAEAQAIFGREGVDLDRNRASARSAMPRLALAASCP</sequence>
<dbReference type="RefSeq" id="WP_377493292.1">
    <property type="nucleotide sequence ID" value="NZ_JBHMDO010000017.1"/>
</dbReference>
<proteinExistence type="predicted"/>
<reference evidence="1 2" key="1">
    <citation type="submission" date="2024-09" db="EMBL/GenBank/DDBJ databases">
        <authorList>
            <person name="Sun Q."/>
            <person name="Mori K."/>
        </authorList>
    </citation>
    <scope>NUCLEOTIDE SEQUENCE [LARGE SCALE GENOMIC DNA]</scope>
    <source>
        <strain evidence="1 2">TISTR 2452</strain>
    </source>
</reference>
<accession>A0ABV5KMS3</accession>
<dbReference type="Proteomes" id="UP001589747">
    <property type="component" value="Unassembled WGS sequence"/>
</dbReference>
<keyword evidence="2" id="KW-1185">Reference proteome</keyword>